<dbReference type="AlphaFoldDB" id="A0A4P2QNS5"/>
<organism evidence="1 2">
    <name type="scientific">Sorangium cellulosum</name>
    <name type="common">Polyangium cellulosum</name>
    <dbReference type="NCBI Taxonomy" id="56"/>
    <lineage>
        <taxon>Bacteria</taxon>
        <taxon>Pseudomonadati</taxon>
        <taxon>Myxococcota</taxon>
        <taxon>Polyangia</taxon>
        <taxon>Polyangiales</taxon>
        <taxon>Polyangiaceae</taxon>
        <taxon>Sorangium</taxon>
    </lineage>
</organism>
<gene>
    <name evidence="1" type="ORF">SOCE836_037270</name>
</gene>
<protein>
    <submittedName>
        <fullName evidence="1">Uncharacterized protein</fullName>
    </submittedName>
</protein>
<name>A0A4P2QNS5_SORCE</name>
<evidence type="ECO:0000313" key="2">
    <source>
        <dbReference type="Proteomes" id="UP000295497"/>
    </source>
</evidence>
<proteinExistence type="predicted"/>
<sequence length="693" mass="73705">MVLFSLAWSSSTLAQEPSGLPACCQNFHRLATELKHQLLAACVANEVPEDRYTAAINAAVDRFVQRTEPFREIRRSGEECGSLDDRVYYLGRAGYRRVPGCVPGVVASQNMADIRREVTATDCQARSAVPPPQPAIHNHFYINEVDEPVDQDDCCCPLPPLIDLPSQEAREVVLGLGLLPQIPAATTIGTSALMAARPGAQPLLSAEVPVSIAPAGVALGGGVSVSPFRMAREAQLARRAAARAEVERHLREAIALAVHISVEDMVNNPPSGSGGDLRRATSDELASKIRGPDAQSLETYLFDRGMRGAGPGAAGGRAPVKAASGPDDGLIYEFARKLALKDGAIWGALEQRFAAELRRALAQRATSPGADAGAIAREVASKLDLNNARSPARTALVYELLKLSESVAALVPSHEELARPVASSAWLDGLNISLAVSQPSSRVDQILGARAKFAVAMTFDYAGDYKGNRDPAANTELGRCIRDAVAELQEAAQQARQDRGAGGDTSRALSGMLRSAEERCYRSHLPPASTAIGAGVSPGFYVDDVERIQYDATRLWLALDWQHDAVALTSAFELVHFREPQETSVRVFPQGTMRGTLALRPASVAVELGVGAARMAAGAADEASDVAPRAGLHVGGSGSILLPVGLSLSASVLGRWSFEDDATEARVITSIGWAEMPDFIRRALEYSGFSARR</sequence>
<dbReference type="Proteomes" id="UP000295497">
    <property type="component" value="Chromosome"/>
</dbReference>
<accession>A0A4P2QNS5</accession>
<dbReference type="EMBL" id="CP012672">
    <property type="protein sequence ID" value="AUX31596.1"/>
    <property type="molecule type" value="Genomic_DNA"/>
</dbReference>
<reference evidence="1 2" key="1">
    <citation type="submission" date="2015-09" db="EMBL/GenBank/DDBJ databases">
        <title>Sorangium comparison.</title>
        <authorList>
            <person name="Zaburannyi N."/>
            <person name="Bunk B."/>
            <person name="Overmann J."/>
            <person name="Mueller R."/>
        </authorList>
    </citation>
    <scope>NUCLEOTIDE SEQUENCE [LARGE SCALE GENOMIC DNA]</scope>
    <source>
        <strain evidence="1 2">So ce836</strain>
    </source>
</reference>
<evidence type="ECO:0000313" key="1">
    <source>
        <dbReference type="EMBL" id="AUX31596.1"/>
    </source>
</evidence>